<protein>
    <submittedName>
        <fullName evidence="1">Endolysin</fullName>
    </submittedName>
</protein>
<sequence length="164" mass="18053">MTYALGTKSRQNLQGVHPDLVRVVERAIALTTVDFQVFEGLRTLARQKQLVAKGASQTMDSRHLPGKNGFGHAVDLVPLIDFDGDGKAELRWDWPLCYKIAEAVQTASLAENVPIRWGGVWDKLLAVAGDPEDAVADYASRRRAKGLKAFLDGPHFELPVSVYP</sequence>
<gene>
    <name evidence="1" type="ORF">Mallos_BL60047</name>
</gene>
<dbReference type="CDD" id="cd14845">
    <property type="entry name" value="L-Ala-D-Glu_peptidase_like"/>
    <property type="match status" value="1"/>
</dbReference>
<dbReference type="Proteomes" id="UP001056460">
    <property type="component" value="Segment"/>
</dbReference>
<organism evidence="1 2">
    <name type="scientific">Xanthomonas phage Mallos</name>
    <dbReference type="NCBI Taxonomy" id="2939131"/>
    <lineage>
        <taxon>Viruses</taxon>
        <taxon>Duplodnaviria</taxon>
        <taxon>Heunggongvirae</taxon>
        <taxon>Uroviricota</taxon>
        <taxon>Caudoviricetes</taxon>
        <taxon>Mesyanzhinovviridae</taxon>
        <taxon>Bradleyvirinae</taxon>
        <taxon>Mallosvirus</taxon>
        <taxon>Mallosvirus mallos</taxon>
    </lineage>
</organism>
<proteinExistence type="predicted"/>
<dbReference type="SUPFAM" id="SSF55166">
    <property type="entry name" value="Hedgehog/DD-peptidase"/>
    <property type="match status" value="1"/>
</dbReference>
<evidence type="ECO:0000313" key="1">
    <source>
        <dbReference type="EMBL" id="URA07155.1"/>
    </source>
</evidence>
<dbReference type="InterPro" id="IPR009045">
    <property type="entry name" value="Zn_M74/Hedgehog-like"/>
</dbReference>
<evidence type="ECO:0000313" key="2">
    <source>
        <dbReference type="Proteomes" id="UP001056460"/>
    </source>
</evidence>
<reference evidence="1" key="1">
    <citation type="journal article" date="2022" name="Viruses">
        <title>Isolation of novel Xanthomonas phages for the plant pathogens X. translucens and X. campestris.</title>
        <authorList>
            <person name="Erdrich S.H."/>
            <person name="Sharma V."/>
            <person name="Schurr U."/>
            <person name="Arsova B."/>
            <person name="Frunzke J."/>
        </authorList>
    </citation>
    <scope>NUCLEOTIDE SEQUENCE</scope>
</reference>
<dbReference type="Gene3D" id="3.30.1380.10">
    <property type="match status" value="1"/>
</dbReference>
<dbReference type="EMBL" id="ON189047">
    <property type="protein sequence ID" value="URA07155.1"/>
    <property type="molecule type" value="Genomic_DNA"/>
</dbReference>
<name>A0A9E7E3K2_9CAUD</name>
<accession>A0A9E7E3K2</accession>
<keyword evidence="2" id="KW-1185">Reference proteome</keyword>